<evidence type="ECO:0000313" key="2">
    <source>
        <dbReference type="EMBL" id="TVX98313.1"/>
    </source>
</evidence>
<dbReference type="AlphaFoldDB" id="A0A559JEL6"/>
<protein>
    <submittedName>
        <fullName evidence="2">Uncharacterized protein</fullName>
    </submittedName>
</protein>
<sequence length="258" mass="30034">MSKNEEKLVREYGSEIEAVRAKAATEIKDIETIYSEELEAVKAQLGEIATERTQLQAKEKEWQQLRGQLESDIEHWAKQADDQRRTVVEQQEMLQEVEQQTAERLRAHETALQKAEKEKEELARQLSERDAWENEWSVSLRRLEDGLASERENRRIEEKRAEALEERLAELSDAELAAREAAKRAEQELEAALAEAAATPAYEPETSIPMEELLEQAAASERLQEELNQLKREHSTLNDEYKKLQSEYNEWIDMLEQE</sequence>
<organism evidence="2 3">
    <name type="scientific">Cohnella terricola</name>
    <dbReference type="NCBI Taxonomy" id="1289167"/>
    <lineage>
        <taxon>Bacteria</taxon>
        <taxon>Bacillati</taxon>
        <taxon>Bacillota</taxon>
        <taxon>Bacilli</taxon>
        <taxon>Bacillales</taxon>
        <taxon>Paenibacillaceae</taxon>
        <taxon>Cohnella</taxon>
    </lineage>
</organism>
<keyword evidence="1" id="KW-0175">Coiled coil</keyword>
<dbReference type="Proteomes" id="UP000316330">
    <property type="component" value="Unassembled WGS sequence"/>
</dbReference>
<comment type="caution">
    <text evidence="2">The sequence shown here is derived from an EMBL/GenBank/DDBJ whole genome shotgun (WGS) entry which is preliminary data.</text>
</comment>
<proteinExistence type="predicted"/>
<accession>A0A559JEL6</accession>
<dbReference type="OrthoDB" id="9808604at2"/>
<name>A0A559JEL6_9BACL</name>
<keyword evidence="3" id="KW-1185">Reference proteome</keyword>
<gene>
    <name evidence="2" type="ORF">FPZ45_16580</name>
</gene>
<reference evidence="2 3" key="1">
    <citation type="submission" date="2019-07" db="EMBL/GenBank/DDBJ databases">
        <authorList>
            <person name="Kim J."/>
        </authorList>
    </citation>
    <scope>NUCLEOTIDE SEQUENCE [LARGE SCALE GENOMIC DNA]</scope>
    <source>
        <strain evidence="2 3">G13</strain>
    </source>
</reference>
<evidence type="ECO:0000256" key="1">
    <source>
        <dbReference type="SAM" id="Coils"/>
    </source>
</evidence>
<feature type="coiled-coil region" evidence="1">
    <location>
        <begin position="38"/>
        <end position="254"/>
    </location>
</feature>
<evidence type="ECO:0000313" key="3">
    <source>
        <dbReference type="Proteomes" id="UP000316330"/>
    </source>
</evidence>
<dbReference type="EMBL" id="VNJJ01000009">
    <property type="protein sequence ID" value="TVX98313.1"/>
    <property type="molecule type" value="Genomic_DNA"/>
</dbReference>